<feature type="non-terminal residue" evidence="1">
    <location>
        <position position="61"/>
    </location>
</feature>
<accession>A0A1A8G4Z7</accession>
<gene>
    <name evidence="1" type="primary">Nfu_g_1_010111</name>
</gene>
<proteinExistence type="predicted"/>
<reference evidence="1" key="1">
    <citation type="submission" date="2016-05" db="EMBL/GenBank/DDBJ databases">
        <authorList>
            <person name="Lavstsen T."/>
            <person name="Jespersen J.S."/>
        </authorList>
    </citation>
    <scope>NUCLEOTIDE SEQUENCE</scope>
    <source>
        <tissue evidence="1">Brain</tissue>
    </source>
</reference>
<reference evidence="1" key="2">
    <citation type="submission" date="2016-06" db="EMBL/GenBank/DDBJ databases">
        <title>The genome of a short-lived fish provides insights into sex chromosome evolution and the genetic control of aging.</title>
        <authorList>
            <person name="Reichwald K."/>
            <person name="Felder M."/>
            <person name="Petzold A."/>
            <person name="Koch P."/>
            <person name="Groth M."/>
            <person name="Platzer M."/>
        </authorList>
    </citation>
    <scope>NUCLEOTIDE SEQUENCE</scope>
    <source>
        <tissue evidence="1">Brain</tissue>
    </source>
</reference>
<name>A0A1A8G4Z7_9TELE</name>
<sequence>MEHLLTFRQVFTVIQMFSVHMEGISFHDLSSKLDCLSLKDIRCSDLLNICSTSDFDFTPLT</sequence>
<organism evidence="1">
    <name type="scientific">Nothobranchius korthausae</name>
    <dbReference type="NCBI Taxonomy" id="1143690"/>
    <lineage>
        <taxon>Eukaryota</taxon>
        <taxon>Metazoa</taxon>
        <taxon>Chordata</taxon>
        <taxon>Craniata</taxon>
        <taxon>Vertebrata</taxon>
        <taxon>Euteleostomi</taxon>
        <taxon>Actinopterygii</taxon>
        <taxon>Neopterygii</taxon>
        <taxon>Teleostei</taxon>
        <taxon>Neoteleostei</taxon>
        <taxon>Acanthomorphata</taxon>
        <taxon>Ovalentaria</taxon>
        <taxon>Atherinomorphae</taxon>
        <taxon>Cyprinodontiformes</taxon>
        <taxon>Nothobranchiidae</taxon>
        <taxon>Nothobranchius</taxon>
    </lineage>
</organism>
<dbReference type="AlphaFoldDB" id="A0A1A8G4Z7"/>
<evidence type="ECO:0000313" key="1">
    <source>
        <dbReference type="EMBL" id="SBQ65429.1"/>
    </source>
</evidence>
<protein>
    <submittedName>
        <fullName evidence="1">Uncharacterized protein</fullName>
    </submittedName>
</protein>
<dbReference type="EMBL" id="HAEB01018902">
    <property type="protein sequence ID" value="SBQ65429.1"/>
    <property type="molecule type" value="Transcribed_RNA"/>
</dbReference>